<evidence type="ECO:0000256" key="1">
    <source>
        <dbReference type="SAM" id="Phobius"/>
    </source>
</evidence>
<dbReference type="BioCyc" id="CNIT1237085:G1324-894-MONOMER"/>
<keyword evidence="3" id="KW-1185">Reference proteome</keyword>
<sequence>MIRYILRKYLAPLIGVVTIVVVFILIFQSTIREEHRTGKLYAPSGAFPASFDKVTEGSTIMNYRFSSVADHAILEPHGRNAIINGEYKLSNGFLKLVGNKSNISISDFPEINTENIAFSLNLKITNIGSRQALLVKGYHSELGYGQYGINIEPNGKLRLIVRSDNGNNLILYSNKTLTEGTAQVGFVITKSSAAIYIDGHLEKVGEIPSHLLTSNQKLVYKDLTVGNQPVALNEVFRGGIIKLTIFQLQ</sequence>
<dbReference type="InterPro" id="IPR013320">
    <property type="entry name" value="ConA-like_dom_sf"/>
</dbReference>
<gene>
    <name evidence="2" type="ordered locus">Ngar_c08960</name>
</gene>
<name>K0IG90_NITGG</name>
<dbReference type="HOGENOM" id="CLU_1113904_0_0_2"/>
<dbReference type="SUPFAM" id="SSF49899">
    <property type="entry name" value="Concanavalin A-like lectins/glucanases"/>
    <property type="match status" value="1"/>
</dbReference>
<dbReference type="KEGG" id="nga:Ngar_c08960"/>
<dbReference type="EMBL" id="CP002408">
    <property type="protein sequence ID" value="AFU57838.1"/>
    <property type="molecule type" value="Genomic_DNA"/>
</dbReference>
<accession>K0IG90</accession>
<protein>
    <submittedName>
        <fullName evidence="2">Uncharacterized protein</fullName>
    </submittedName>
</protein>
<dbReference type="InParanoid" id="K0IG90"/>
<organism evidence="2 3">
    <name type="scientific">Nitrososphaera gargensis (strain Ga9.2)</name>
    <dbReference type="NCBI Taxonomy" id="1237085"/>
    <lineage>
        <taxon>Archaea</taxon>
        <taxon>Nitrososphaerota</taxon>
        <taxon>Nitrososphaeria</taxon>
        <taxon>Nitrososphaerales</taxon>
        <taxon>Nitrososphaeraceae</taxon>
        <taxon>Nitrososphaera</taxon>
    </lineage>
</organism>
<evidence type="ECO:0000313" key="3">
    <source>
        <dbReference type="Proteomes" id="UP000008037"/>
    </source>
</evidence>
<proteinExistence type="predicted"/>
<feature type="transmembrane region" description="Helical" evidence="1">
    <location>
        <begin position="9"/>
        <end position="27"/>
    </location>
</feature>
<evidence type="ECO:0000313" key="2">
    <source>
        <dbReference type="EMBL" id="AFU57838.1"/>
    </source>
</evidence>
<keyword evidence="1" id="KW-0812">Transmembrane</keyword>
<dbReference type="AlphaFoldDB" id="K0IG90"/>
<keyword evidence="1" id="KW-1133">Transmembrane helix</keyword>
<dbReference type="Gene3D" id="2.60.120.200">
    <property type="match status" value="1"/>
</dbReference>
<dbReference type="Pfam" id="PF13385">
    <property type="entry name" value="Laminin_G_3"/>
    <property type="match status" value="1"/>
</dbReference>
<keyword evidence="1" id="KW-0472">Membrane</keyword>
<reference evidence="2 3" key="1">
    <citation type="journal article" date="2012" name="Environ. Microbiol.">
        <title>The genome of the ammonia-oxidizing Candidatus Nitrososphaera gargensis: insights into metabolic versatility and environmental adaptations.</title>
        <authorList>
            <person name="Spang A."/>
            <person name="Poehlein A."/>
            <person name="Offre P."/>
            <person name="Zumbragel S."/>
            <person name="Haider S."/>
            <person name="Rychlik N."/>
            <person name="Nowka B."/>
            <person name="Schmeisser C."/>
            <person name="Lebedeva E.V."/>
            <person name="Rattei T."/>
            <person name="Bohm C."/>
            <person name="Schmid M."/>
            <person name="Galushko A."/>
            <person name="Hatzenpichler R."/>
            <person name="Weinmaier T."/>
            <person name="Daniel R."/>
            <person name="Schleper C."/>
            <person name="Spieck E."/>
            <person name="Streit W."/>
            <person name="Wagner M."/>
        </authorList>
    </citation>
    <scope>NUCLEOTIDE SEQUENCE [LARGE SCALE GENOMIC DNA]</scope>
    <source>
        <strain evidence="3">Ga9.2</strain>
    </source>
</reference>
<dbReference type="Proteomes" id="UP000008037">
    <property type="component" value="Chromosome"/>
</dbReference>